<evidence type="ECO:0000259" key="2">
    <source>
        <dbReference type="PROSITE" id="PS51192"/>
    </source>
</evidence>
<evidence type="ECO:0000259" key="3">
    <source>
        <dbReference type="PROSITE" id="PS51194"/>
    </source>
</evidence>
<feature type="compositionally biased region" description="Low complexity" evidence="1">
    <location>
        <begin position="1134"/>
        <end position="1157"/>
    </location>
</feature>
<proteinExistence type="predicted"/>
<dbReference type="GO" id="GO:0005829">
    <property type="term" value="C:cytosol"/>
    <property type="evidence" value="ECO:0007669"/>
    <property type="project" value="TreeGrafter"/>
</dbReference>
<feature type="compositionally biased region" description="Low complexity" evidence="1">
    <location>
        <begin position="1035"/>
        <end position="1046"/>
    </location>
</feature>
<dbReference type="InterPro" id="IPR027417">
    <property type="entry name" value="P-loop_NTPase"/>
</dbReference>
<dbReference type="PANTHER" id="PTHR47396">
    <property type="entry name" value="TYPE I RESTRICTION ENZYME ECOKI R PROTEIN"/>
    <property type="match status" value="1"/>
</dbReference>
<sequence length="1157" mass="124715">MADSTIVASEAAALPDSRRVAQAEELTRERFIHEGETPEVALAPGTARRRALDAALLEVDAGRSTPSTKWRRRYSLLLGLERVLSDDEPRLADGTLLNPHQVDALAGTLTALLATAQSADLGADEADEIEVAAPVFAVDDHAEAEARAAAAALEQELEGYDIDDAFALDEDDEDDHAAAKSEDEDDAADEDVDEDIDRVALDDPNAHKRFWFEHATGAGKTVAAMGFVAATRTGGVLILTHRRNLVDQFLGELRTRGYGDRESPPLLGGDGVEAGNGPVTVETYQWFVRNAGRISPAYTVVICDEAHTALGEKTSQAIREWTGPVFIGMTATGALIARHVTDLFPTQTSRFDLAQAARRGVIAPLRCLRIPPGVGVKTIAKVPLRKGDVDVEFDQDLLAELLDQLPFNMAIADLYKTRFNGVPGVVYAAGVRHASNVAEAFRDAGIKAEAVSGETKKRDLAEILARYERGDIDVLVNAQLLAEGWNSPRATVCMHLAPTASKRIYQQRVGRVTRRHPGKEAGVVVDFVAPATRHDDPVVTLHSLLDRDVYRGGAIVVGPVRRGRGRRVRVERRVIPVCAEEARRHEVFERELWRIAVEHLEWGEQHMWAALAGARVQSGGWRRARAMLHFDRTGELKRQFLVNTVKRNASSQLRIRALQEIAASRDPEAFDVAHDEVGTWARDARREGTKVLLQALTEKRIGRRDQNNAWIWRLAEYTRELHEEYAVQRWPETKRLLGLLVNSAGGAHARNARRLVQVAKTKDRRLSAAILAAAVAHTPEAESVLRDARTRMSRKPSALSRELLRNFPKAKRGRRRRKKKGAGGAEAAAAPEAVAAATVESGPDVVDLIADAAATLPKARRSAKPVAPVEAPAADGDQDADGLPLRSRQPRRPVKVTNEQPEVEPPKPDRSADGTVVQRPVALRKVTITPDEDEQPTPRRRSGSRRRKGAAKDAAAEAPAATEEAPTSKRARRRRAKSSAQADAAEPETGASSPDPAETPATRTTAKRKAAASGGEDAPAPASRRRATQASDGDAPAPARKAATKASDGDAPAPATRKRATKKTDGDAPARARKAAAKATDGDAPASATRRRATKKTDGDAPAPVKARATKAAAPAADADAEALRRKRSEAAKKAAATRKANAARKAAEAAAAATDG</sequence>
<dbReference type="RefSeq" id="WP_107567843.1">
    <property type="nucleotide sequence ID" value="NZ_PYYB01000001.1"/>
</dbReference>
<evidence type="ECO:0000313" key="5">
    <source>
        <dbReference type="Proteomes" id="UP000240739"/>
    </source>
</evidence>
<dbReference type="GO" id="GO:0016787">
    <property type="term" value="F:hydrolase activity"/>
    <property type="evidence" value="ECO:0007669"/>
    <property type="project" value="InterPro"/>
</dbReference>
<dbReference type="AlphaFoldDB" id="A0A2T4UJB5"/>
<feature type="domain" description="Helicase C-terminal" evidence="3">
    <location>
        <begin position="410"/>
        <end position="565"/>
    </location>
</feature>
<feature type="compositionally biased region" description="Low complexity" evidence="1">
    <location>
        <begin position="956"/>
        <end position="965"/>
    </location>
</feature>
<feature type="compositionally biased region" description="Acidic residues" evidence="1">
    <location>
        <begin position="182"/>
        <end position="192"/>
    </location>
</feature>
<gene>
    <name evidence="4" type="ORF">C7Y72_06480</name>
</gene>
<feature type="region of interest" description="Disordered" evidence="1">
    <location>
        <begin position="172"/>
        <end position="192"/>
    </location>
</feature>
<dbReference type="Pfam" id="PF00271">
    <property type="entry name" value="Helicase_C"/>
    <property type="match status" value="1"/>
</dbReference>
<organism evidence="4 5">
    <name type="scientific">Paraconexibacter algicola</name>
    <dbReference type="NCBI Taxonomy" id="2133960"/>
    <lineage>
        <taxon>Bacteria</taxon>
        <taxon>Bacillati</taxon>
        <taxon>Actinomycetota</taxon>
        <taxon>Thermoleophilia</taxon>
        <taxon>Solirubrobacterales</taxon>
        <taxon>Paraconexibacteraceae</taxon>
        <taxon>Paraconexibacter</taxon>
    </lineage>
</organism>
<dbReference type="SMART" id="SM00487">
    <property type="entry name" value="DEXDc"/>
    <property type="match status" value="1"/>
</dbReference>
<feature type="domain" description="Helicase ATP-binding" evidence="2">
    <location>
        <begin position="201"/>
        <end position="332"/>
    </location>
</feature>
<dbReference type="Gene3D" id="3.40.50.300">
    <property type="entry name" value="P-loop containing nucleotide triphosphate hydrolases"/>
    <property type="match status" value="2"/>
</dbReference>
<feature type="compositionally biased region" description="Low complexity" evidence="1">
    <location>
        <begin position="1077"/>
        <end position="1088"/>
    </location>
</feature>
<dbReference type="Proteomes" id="UP000240739">
    <property type="component" value="Unassembled WGS sequence"/>
</dbReference>
<dbReference type="SUPFAM" id="SSF52540">
    <property type="entry name" value="P-loop containing nucleoside triphosphate hydrolases"/>
    <property type="match status" value="1"/>
</dbReference>
<protein>
    <recommendedName>
        <fullName evidence="6">Superfamily II DNA or RNA helicase</fullName>
    </recommendedName>
</protein>
<dbReference type="GO" id="GO:0005524">
    <property type="term" value="F:ATP binding"/>
    <property type="evidence" value="ECO:0007669"/>
    <property type="project" value="InterPro"/>
</dbReference>
<dbReference type="InterPro" id="IPR001650">
    <property type="entry name" value="Helicase_C-like"/>
</dbReference>
<dbReference type="Pfam" id="PF04851">
    <property type="entry name" value="ResIII"/>
    <property type="match status" value="1"/>
</dbReference>
<dbReference type="OrthoDB" id="9776021at2"/>
<evidence type="ECO:0008006" key="6">
    <source>
        <dbReference type="Google" id="ProtNLM"/>
    </source>
</evidence>
<dbReference type="GO" id="GO:0003677">
    <property type="term" value="F:DNA binding"/>
    <property type="evidence" value="ECO:0007669"/>
    <property type="project" value="InterPro"/>
</dbReference>
<feature type="compositionally biased region" description="Low complexity" evidence="1">
    <location>
        <begin position="864"/>
        <end position="885"/>
    </location>
</feature>
<comment type="caution">
    <text evidence="4">The sequence shown here is derived from an EMBL/GenBank/DDBJ whole genome shotgun (WGS) entry which is preliminary data.</text>
</comment>
<feature type="region of interest" description="Disordered" evidence="1">
    <location>
        <begin position="785"/>
        <end position="832"/>
    </location>
</feature>
<dbReference type="EMBL" id="PYYB01000001">
    <property type="protein sequence ID" value="PTL59322.1"/>
    <property type="molecule type" value="Genomic_DNA"/>
</dbReference>
<feature type="region of interest" description="Disordered" evidence="1">
    <location>
        <begin position="857"/>
        <end position="1157"/>
    </location>
</feature>
<keyword evidence="5" id="KW-1185">Reference proteome</keyword>
<dbReference type="InterPro" id="IPR050742">
    <property type="entry name" value="Helicase_Restrict-Modif_Enz"/>
</dbReference>
<reference evidence="4 5" key="1">
    <citation type="submission" date="2018-03" db="EMBL/GenBank/DDBJ databases">
        <title>Aquarubrobacter algicola gen. nov., sp. nov., a novel actinobacterium isolated from shallow eutrophic lake during the end of cyanobacterial harmful algal blooms.</title>
        <authorList>
            <person name="Chun S.J."/>
        </authorList>
    </citation>
    <scope>NUCLEOTIDE SEQUENCE [LARGE SCALE GENOMIC DNA]</scope>
    <source>
        <strain evidence="4 5">Seoho-28</strain>
    </source>
</reference>
<dbReference type="InterPro" id="IPR014001">
    <property type="entry name" value="Helicase_ATP-bd"/>
</dbReference>
<feature type="compositionally biased region" description="Basic residues" evidence="1">
    <location>
        <begin position="808"/>
        <end position="821"/>
    </location>
</feature>
<evidence type="ECO:0000313" key="4">
    <source>
        <dbReference type="EMBL" id="PTL59322.1"/>
    </source>
</evidence>
<name>A0A2T4UJB5_9ACTN</name>
<dbReference type="InterPro" id="IPR006935">
    <property type="entry name" value="Helicase/UvrB_N"/>
</dbReference>
<evidence type="ECO:0000256" key="1">
    <source>
        <dbReference type="SAM" id="MobiDB-lite"/>
    </source>
</evidence>
<dbReference type="PANTHER" id="PTHR47396:SF1">
    <property type="entry name" value="ATP-DEPENDENT HELICASE IRC3-RELATED"/>
    <property type="match status" value="1"/>
</dbReference>
<dbReference type="SMART" id="SM00490">
    <property type="entry name" value="HELICc"/>
    <property type="match status" value="1"/>
</dbReference>
<feature type="compositionally biased region" description="Low complexity" evidence="1">
    <location>
        <begin position="1101"/>
        <end position="1118"/>
    </location>
</feature>
<feature type="compositionally biased region" description="Basic residues" evidence="1">
    <location>
        <begin position="938"/>
        <end position="949"/>
    </location>
</feature>
<dbReference type="PROSITE" id="PS51194">
    <property type="entry name" value="HELICASE_CTER"/>
    <property type="match status" value="1"/>
</dbReference>
<dbReference type="PROSITE" id="PS51192">
    <property type="entry name" value="HELICASE_ATP_BIND_1"/>
    <property type="match status" value="1"/>
</dbReference>
<accession>A0A2T4UJB5</accession>